<name>A0A3S1D680_9BACT</name>
<proteinExistence type="predicted"/>
<comment type="caution">
    <text evidence="1">The sequence shown here is derived from an EMBL/GenBank/DDBJ whole genome shotgun (WGS) entry which is preliminary data.</text>
</comment>
<reference evidence="1" key="1">
    <citation type="submission" date="2020-05" db="EMBL/GenBank/DDBJ databases">
        <title>Chitinophaga laudate sp. nov., isolated from a tropical peat swamp.</title>
        <authorList>
            <person name="Goh C.B.S."/>
            <person name="Lee M.S."/>
            <person name="Parimannan S."/>
            <person name="Pasbakhsh P."/>
            <person name="Yule C.M."/>
            <person name="Rajandas H."/>
            <person name="Loke S."/>
            <person name="Croft L."/>
            <person name="Tan J.B.L."/>
        </authorList>
    </citation>
    <scope>NUCLEOTIDE SEQUENCE</scope>
    <source>
        <strain evidence="1">Mgbs1</strain>
    </source>
</reference>
<accession>A0A3S1D680</accession>
<keyword evidence="2" id="KW-1185">Reference proteome</keyword>
<dbReference type="Proteomes" id="UP000281028">
    <property type="component" value="Unassembled WGS sequence"/>
</dbReference>
<evidence type="ECO:0000313" key="2">
    <source>
        <dbReference type="Proteomes" id="UP000281028"/>
    </source>
</evidence>
<organism evidence="1 2">
    <name type="scientific">Chitinophaga solisilvae</name>
    <dbReference type="NCBI Taxonomy" id="1233460"/>
    <lineage>
        <taxon>Bacteria</taxon>
        <taxon>Pseudomonadati</taxon>
        <taxon>Bacteroidota</taxon>
        <taxon>Chitinophagia</taxon>
        <taxon>Chitinophagales</taxon>
        <taxon>Chitinophagaceae</taxon>
        <taxon>Chitinophaga</taxon>
    </lineage>
</organism>
<dbReference type="EMBL" id="RIAR02000001">
    <property type="protein sequence ID" value="NSL85674.1"/>
    <property type="molecule type" value="Genomic_DNA"/>
</dbReference>
<dbReference type="AlphaFoldDB" id="A0A3S1D680"/>
<dbReference type="OrthoDB" id="647355at2"/>
<protein>
    <submittedName>
        <fullName evidence="1">Uncharacterized protein</fullName>
    </submittedName>
</protein>
<gene>
    <name evidence="1" type="ORF">ECE50_002455</name>
</gene>
<sequence length="332" mass="37228">MRHLIFMLLLLISNTASSQSVPPGMNGVQAWFSAWDLVCRNRFGPSDTVPAIFLYDDSSYYSTIPRSATDARFTAPGPGGKEMQWYTGAHNGTLRIPDGQSVPLGLMSFAAADSAGNPFFVMATPRFWKNAGVESRELGLDKLVTAVFLHEFAHTRQQQGMGATVTAIEQKHPFHDPPLSDDIVQHLFSKDSVYTAKWKEETNLFYQAAFHPDQRTTKKLTCDALRMLRQRQASYFTAGKEILRELDDIFLTMEGLGQFSGLYWLQLPSGGGFTYATAVEGMRRKRNQWSQEEGLAMFLILDKTGLKNWEPDVFSAHPKTIVQQLHTACGCR</sequence>
<evidence type="ECO:0000313" key="1">
    <source>
        <dbReference type="EMBL" id="NSL85674.1"/>
    </source>
</evidence>